<dbReference type="SUPFAM" id="SSF51735">
    <property type="entry name" value="NAD(P)-binding Rossmann-fold domains"/>
    <property type="match status" value="1"/>
</dbReference>
<dbReference type="PANTHER" id="PTHR43318:SF2">
    <property type="entry name" value="UDP-N-ACETYLGLUCOSAMINE 4,6-DEHYDRATASE (INVERTING)"/>
    <property type="match status" value="1"/>
</dbReference>
<evidence type="ECO:0000256" key="1">
    <source>
        <dbReference type="ARBA" id="ARBA00007430"/>
    </source>
</evidence>
<dbReference type="InterPro" id="IPR036291">
    <property type="entry name" value="NAD(P)-bd_dom_sf"/>
</dbReference>
<reference evidence="3" key="1">
    <citation type="submission" date="2021-01" db="EMBL/GenBank/DDBJ databases">
        <title>Marivirga aurantiaca sp. nov., isolated from intertidal surface sediments.</title>
        <authorList>
            <person name="Zhang M."/>
        </authorList>
    </citation>
    <scope>NUCLEOTIDE SEQUENCE</scope>
    <source>
        <strain evidence="3">S37H4</strain>
    </source>
</reference>
<name>A0A934X2C8_9BACT</name>
<comment type="caution">
    <text evidence="3">The sequence shown here is derived from an EMBL/GenBank/DDBJ whole genome shotgun (WGS) entry which is preliminary data.</text>
</comment>
<comment type="similarity">
    <text evidence="1">Belongs to the polysaccharide synthase family.</text>
</comment>
<accession>A0A934X2C8</accession>
<dbReference type="RefSeq" id="WP_201432702.1">
    <property type="nucleotide sequence ID" value="NZ_JAEQBW010000013.1"/>
</dbReference>
<sequence>MNKLSFKNKNIVVLGGTGSFGKAFIHYLLKHHSDLNQILVVSRDEQKQYEFKSELGGLTNKITFSLGDIRDRERMFALLSNADMVVHAAAMKHMPIAEENPQECYKTNIVGTQNVIDSAIANKVEKVVALSTDKAVLPINVYGASKLFLERLVINANISQNNTGTKLMIVRYANVLGSRGSVVPFFQKVKSSGTIPITDLKMTRFSITLQDSVDLVLYAFAMGTGGEVIVPKAPSYKITDVASAIAPDCQINEIGIRNGEKLSELMLSKHESLNTLENEKYFIVLPPFKSQEAHVSHFNARPLTTTFEYDSANNTDWLTVERLKEQIMDL</sequence>
<dbReference type="AlphaFoldDB" id="A0A934X2C8"/>
<keyword evidence="4" id="KW-1185">Reference proteome</keyword>
<dbReference type="InterPro" id="IPR051203">
    <property type="entry name" value="Polysaccharide_Synthase-Rel"/>
</dbReference>
<dbReference type="Pfam" id="PF02719">
    <property type="entry name" value="Polysacc_synt_2"/>
    <property type="match status" value="1"/>
</dbReference>
<evidence type="ECO:0000259" key="2">
    <source>
        <dbReference type="Pfam" id="PF02719"/>
    </source>
</evidence>
<protein>
    <submittedName>
        <fullName evidence="3">SDR family NAD(P)-dependent oxidoreductase</fullName>
    </submittedName>
</protein>
<dbReference type="InterPro" id="IPR003869">
    <property type="entry name" value="Polysac_CapD-like"/>
</dbReference>
<organism evidence="3 4">
    <name type="scientific">Marivirga aurantiaca</name>
    <dbReference type="NCBI Taxonomy" id="2802615"/>
    <lineage>
        <taxon>Bacteria</taxon>
        <taxon>Pseudomonadati</taxon>
        <taxon>Bacteroidota</taxon>
        <taxon>Cytophagia</taxon>
        <taxon>Cytophagales</taxon>
        <taxon>Marivirgaceae</taxon>
        <taxon>Marivirga</taxon>
    </lineage>
</organism>
<dbReference type="PANTHER" id="PTHR43318">
    <property type="entry name" value="UDP-N-ACETYLGLUCOSAMINE 4,6-DEHYDRATASE"/>
    <property type="match status" value="1"/>
</dbReference>
<feature type="domain" description="Polysaccharide biosynthesis protein CapD-like" evidence="2">
    <location>
        <begin position="11"/>
        <end position="284"/>
    </location>
</feature>
<proteinExistence type="inferred from homology"/>
<evidence type="ECO:0000313" key="3">
    <source>
        <dbReference type="EMBL" id="MBK6267016.1"/>
    </source>
</evidence>
<dbReference type="Gene3D" id="3.40.50.720">
    <property type="entry name" value="NAD(P)-binding Rossmann-like Domain"/>
    <property type="match status" value="1"/>
</dbReference>
<dbReference type="EMBL" id="JAEQBW010000013">
    <property type="protein sequence ID" value="MBK6267016.1"/>
    <property type="molecule type" value="Genomic_DNA"/>
</dbReference>
<evidence type="ECO:0000313" key="4">
    <source>
        <dbReference type="Proteomes" id="UP000611723"/>
    </source>
</evidence>
<dbReference type="Proteomes" id="UP000611723">
    <property type="component" value="Unassembled WGS sequence"/>
</dbReference>
<gene>
    <name evidence="3" type="ORF">JKA74_18370</name>
</gene>